<dbReference type="EMBL" id="BDQK01000013">
    <property type="protein sequence ID" value="GBF81577.1"/>
    <property type="molecule type" value="Genomic_DNA"/>
</dbReference>
<name>A0A401IJX1_APHSA</name>
<evidence type="ECO:0000313" key="2">
    <source>
        <dbReference type="Proteomes" id="UP000287247"/>
    </source>
</evidence>
<keyword evidence="2" id="KW-1185">Reference proteome</keyword>
<accession>A0A401IJX1</accession>
<evidence type="ECO:0000313" key="1">
    <source>
        <dbReference type="EMBL" id="GBF81577.1"/>
    </source>
</evidence>
<dbReference type="RefSeq" id="WP_227873658.1">
    <property type="nucleotide sequence ID" value="NZ_BDQK01000013.1"/>
</dbReference>
<sequence length="156" mass="18366">MLEISFSDSFKRSFKKRIKGNETLERKFRSKLEIFRENPYGFLTQGDLAANLRLALSTINNFFNGKNVFISTDNYWQRLIEKHPDIEKLEELIKQVLASPDEIRLSRSDPNVLLFYLSRKKKRWVVAVARRLNGEGFLITGYQANAIKEGEQLWHR</sequence>
<organism evidence="1 2">
    <name type="scientific">Aphanothece sacrum FPU1</name>
    <dbReference type="NCBI Taxonomy" id="1920663"/>
    <lineage>
        <taxon>Bacteria</taxon>
        <taxon>Bacillati</taxon>
        <taxon>Cyanobacteriota</taxon>
        <taxon>Cyanophyceae</taxon>
        <taxon>Oscillatoriophycideae</taxon>
        <taxon>Chroococcales</taxon>
        <taxon>Aphanothecaceae</taxon>
        <taxon>Aphanothece</taxon>
    </lineage>
</organism>
<comment type="caution">
    <text evidence="1">The sequence shown here is derived from an EMBL/GenBank/DDBJ whole genome shotgun (WGS) entry which is preliminary data.</text>
</comment>
<protein>
    <submittedName>
        <fullName evidence="1">Uncharacterized protein</fullName>
    </submittedName>
</protein>
<dbReference type="Proteomes" id="UP000287247">
    <property type="component" value="Unassembled WGS sequence"/>
</dbReference>
<dbReference type="AlphaFoldDB" id="A0A401IJX1"/>
<proteinExistence type="predicted"/>
<reference evidence="2" key="1">
    <citation type="submission" date="2017-05" db="EMBL/GenBank/DDBJ databases">
        <title>Physiological properties and genetic analysis related to exopolysaccharide production of fresh-water unicellular cyanobacterium Aphanothece sacrum, Suizenji Nori, that has been cultured as a food source in Japan.</title>
        <authorList>
            <person name="Kanesaki Y."/>
            <person name="Yoshikawa S."/>
            <person name="Ohki K."/>
        </authorList>
    </citation>
    <scope>NUCLEOTIDE SEQUENCE [LARGE SCALE GENOMIC DNA]</scope>
    <source>
        <strain evidence="2">FPU1</strain>
    </source>
</reference>
<gene>
    <name evidence="1" type="ORF">AsFPU1_2991</name>
</gene>